<accession>A5WI30</accession>
<dbReference type="Pfam" id="PF09650">
    <property type="entry name" value="PHA_gran_rgn"/>
    <property type="match status" value="1"/>
</dbReference>
<dbReference type="KEGG" id="prw:PsycPRwf_2381"/>
<evidence type="ECO:0000313" key="1">
    <source>
        <dbReference type="EMBL" id="ABQ95321.1"/>
    </source>
</evidence>
<dbReference type="NCBIfam" id="TIGR02610">
    <property type="entry name" value="PHA_gran_rgn"/>
    <property type="match status" value="1"/>
</dbReference>
<dbReference type="eggNOG" id="ENOG50302RA">
    <property type="taxonomic scope" value="Bacteria"/>
</dbReference>
<organism evidence="1">
    <name type="scientific">Psychrobacter sp. (strain PRwf-1)</name>
    <dbReference type="NCBI Taxonomy" id="349106"/>
    <lineage>
        <taxon>Bacteria</taxon>
        <taxon>Pseudomonadati</taxon>
        <taxon>Pseudomonadota</taxon>
        <taxon>Gammaproteobacteria</taxon>
        <taxon>Moraxellales</taxon>
        <taxon>Moraxellaceae</taxon>
        <taxon>Psychrobacter</taxon>
    </lineage>
</organism>
<dbReference type="InterPro" id="IPR013433">
    <property type="entry name" value="PHA_gran_rgn"/>
</dbReference>
<name>A5WI30_PSYWF</name>
<sequence length="107" mass="12047">MFTRTTIAEGNTMADIEIEKEHSLDFNTARQQAKKWLESAKDKYGINANYVEGENEDNVTITRKGIDGKATLDENKIRFEATLGFLAKPLKGKIKDALESGLSKYFN</sequence>
<dbReference type="EMBL" id="CP000713">
    <property type="protein sequence ID" value="ABQ95321.1"/>
    <property type="molecule type" value="Genomic_DNA"/>
</dbReference>
<protein>
    <submittedName>
        <fullName evidence="1">Putative polyhydroxyalkanoic acid system protein</fullName>
    </submittedName>
</protein>
<gene>
    <name evidence="1" type="ordered locus">PsycPRwf_2381</name>
</gene>
<proteinExistence type="predicted"/>
<dbReference type="HOGENOM" id="CLU_161965_2_0_6"/>
<reference evidence="1" key="1">
    <citation type="submission" date="2007-05" db="EMBL/GenBank/DDBJ databases">
        <title>Complete sequence of chromosome of Psychrobacter sp. PRwf-1.</title>
        <authorList>
            <consortium name="US DOE Joint Genome Institute"/>
            <person name="Copeland A."/>
            <person name="Lucas S."/>
            <person name="Lapidus A."/>
            <person name="Barry K."/>
            <person name="Detter J.C."/>
            <person name="Glavina del Rio T."/>
            <person name="Hammon N."/>
            <person name="Israni S."/>
            <person name="Dalin E."/>
            <person name="Tice H."/>
            <person name="Pitluck S."/>
            <person name="Chain P."/>
            <person name="Malfatti S."/>
            <person name="Shin M."/>
            <person name="Vergez L."/>
            <person name="Schmutz J."/>
            <person name="Larimer F."/>
            <person name="Land M."/>
            <person name="Hauser L."/>
            <person name="Kyrpides N."/>
            <person name="Kim E."/>
            <person name="Tiedje J."/>
            <person name="Richardson P."/>
        </authorList>
    </citation>
    <scope>NUCLEOTIDE SEQUENCE [LARGE SCALE GENOMIC DNA]</scope>
    <source>
        <strain evidence="1">PRwf-1</strain>
    </source>
</reference>
<dbReference type="AlphaFoldDB" id="A5WI30"/>